<feature type="transmembrane region" description="Helical" evidence="1">
    <location>
        <begin position="147"/>
        <end position="167"/>
    </location>
</feature>
<dbReference type="RefSeq" id="WP_136935136.1">
    <property type="nucleotide sequence ID" value="NZ_SSMQ01000080.1"/>
</dbReference>
<keyword evidence="1" id="KW-0812">Transmembrane</keyword>
<feature type="transmembrane region" description="Helical" evidence="1">
    <location>
        <begin position="78"/>
        <end position="95"/>
    </location>
</feature>
<feature type="domain" description="Fatty acid desaturase" evidence="2">
    <location>
        <begin position="53"/>
        <end position="287"/>
    </location>
</feature>
<evidence type="ECO:0000256" key="1">
    <source>
        <dbReference type="SAM" id="Phobius"/>
    </source>
</evidence>
<feature type="transmembrane region" description="Helical" evidence="1">
    <location>
        <begin position="21"/>
        <end position="41"/>
    </location>
</feature>
<dbReference type="GO" id="GO:0006629">
    <property type="term" value="P:lipid metabolic process"/>
    <property type="evidence" value="ECO:0007669"/>
    <property type="project" value="InterPro"/>
</dbReference>
<feature type="transmembrane region" description="Helical" evidence="1">
    <location>
        <begin position="174"/>
        <end position="194"/>
    </location>
</feature>
<evidence type="ECO:0000259" key="2">
    <source>
        <dbReference type="Pfam" id="PF00487"/>
    </source>
</evidence>
<feature type="transmembrane region" description="Helical" evidence="1">
    <location>
        <begin position="200"/>
        <end position="219"/>
    </location>
</feature>
<dbReference type="Proteomes" id="UP000309215">
    <property type="component" value="Unassembled WGS sequence"/>
</dbReference>
<protein>
    <submittedName>
        <fullName evidence="3">Fatty acid desaturase</fullName>
    </submittedName>
</protein>
<evidence type="ECO:0000313" key="4">
    <source>
        <dbReference type="Proteomes" id="UP000309215"/>
    </source>
</evidence>
<dbReference type="EMBL" id="SSMQ01000080">
    <property type="protein sequence ID" value="TKC97261.1"/>
    <property type="molecule type" value="Genomic_DNA"/>
</dbReference>
<proteinExistence type="predicted"/>
<dbReference type="Pfam" id="PF00487">
    <property type="entry name" value="FA_desaturase"/>
    <property type="match status" value="1"/>
</dbReference>
<dbReference type="GO" id="GO:0016717">
    <property type="term" value="F:oxidoreductase activity, acting on paired donors, with oxidation of a pair of donors resulting in the reduction of molecular oxygen to two molecules of water"/>
    <property type="evidence" value="ECO:0007669"/>
    <property type="project" value="TreeGrafter"/>
</dbReference>
<dbReference type="GO" id="GO:0016020">
    <property type="term" value="C:membrane"/>
    <property type="evidence" value="ECO:0007669"/>
    <property type="project" value="TreeGrafter"/>
</dbReference>
<dbReference type="AlphaFoldDB" id="A0A4U1ISL1"/>
<gene>
    <name evidence="3" type="ORF">E8A74_43900</name>
</gene>
<dbReference type="OrthoDB" id="9769653at2"/>
<dbReference type="InterPro" id="IPR005804">
    <property type="entry name" value="FA_desaturase_dom"/>
</dbReference>
<accession>A0A4U1ISL1</accession>
<name>A0A4U1ISL1_9BACT</name>
<dbReference type="PANTHER" id="PTHR19353:SF73">
    <property type="entry name" value="FATTY ACID DESATURASE"/>
    <property type="match status" value="1"/>
</dbReference>
<dbReference type="PANTHER" id="PTHR19353">
    <property type="entry name" value="FATTY ACID DESATURASE 2"/>
    <property type="match status" value="1"/>
</dbReference>
<evidence type="ECO:0000313" key="3">
    <source>
        <dbReference type="EMBL" id="TKC97261.1"/>
    </source>
</evidence>
<organism evidence="3 4">
    <name type="scientific">Polyangium fumosum</name>
    <dbReference type="NCBI Taxonomy" id="889272"/>
    <lineage>
        <taxon>Bacteria</taxon>
        <taxon>Pseudomonadati</taxon>
        <taxon>Myxococcota</taxon>
        <taxon>Polyangia</taxon>
        <taxon>Polyangiales</taxon>
        <taxon>Polyangiaceae</taxon>
        <taxon>Polyangium</taxon>
    </lineage>
</organism>
<keyword evidence="1" id="KW-0472">Membrane</keyword>
<reference evidence="3 4" key="1">
    <citation type="submission" date="2019-04" db="EMBL/GenBank/DDBJ databases">
        <authorList>
            <person name="Li Y."/>
            <person name="Wang J."/>
        </authorList>
    </citation>
    <scope>NUCLEOTIDE SEQUENCE [LARGE SCALE GENOMIC DNA]</scope>
    <source>
        <strain evidence="3 4">DSM 14668</strain>
    </source>
</reference>
<sequence>MQGNELVAVTRPFASENRARSIYHVASTFGVLALATAVAAAAPYKPLRIVGSVIEGLVIVRAFILAHDFHHGALLRKSKVGSVIFGLYGALVLTPPRVWRQTHNYHHAHTAKIVGAQIGSYPVMTVEMWKRAPRSKRIAYALARHPLTILFGYVTIFLAGMCISAFLRNPKENWDSAAALVLHAALVATITYFFGWEMTLLVLVGPLFIACALGSYLFYAQHNFPGVHMQPRQTWTFARAAVESSSFMRCGPLMSYFTGDIGYHHVHHLNAAIPFYRLREAMAAIPELQVEPQTSLSPRDIVQCFSLKLWDPQAGKMVPYPKDAPPEEVAEPA</sequence>
<keyword evidence="1" id="KW-1133">Transmembrane helix</keyword>
<keyword evidence="4" id="KW-1185">Reference proteome</keyword>
<comment type="caution">
    <text evidence="3">The sequence shown here is derived from an EMBL/GenBank/DDBJ whole genome shotgun (WGS) entry which is preliminary data.</text>
</comment>
<dbReference type="InterPro" id="IPR012171">
    <property type="entry name" value="Fatty_acid_desaturase"/>
</dbReference>